<evidence type="ECO:0000256" key="12">
    <source>
        <dbReference type="ARBA" id="ARBA00049479"/>
    </source>
</evidence>
<evidence type="ECO:0000256" key="1">
    <source>
        <dbReference type="ARBA" id="ARBA00006442"/>
    </source>
</evidence>
<evidence type="ECO:0000256" key="6">
    <source>
        <dbReference type="ARBA" id="ARBA00040253"/>
    </source>
</evidence>
<dbReference type="GO" id="GO:0050660">
    <property type="term" value="F:flavin adenine dinucleotide binding"/>
    <property type="evidence" value="ECO:0007669"/>
    <property type="project" value="TreeGrafter"/>
</dbReference>
<dbReference type="GO" id="GO:0004174">
    <property type="term" value="F:electron-transferring-flavoprotein dehydrogenase activity"/>
    <property type="evidence" value="ECO:0007669"/>
    <property type="project" value="TreeGrafter"/>
</dbReference>
<protein>
    <recommendedName>
        <fullName evidence="6">Ferroptosis suppressor protein 1</fullName>
    </recommendedName>
    <alternativeName>
        <fullName evidence="7">Apoptosis-inducing factor homologous mitochondrion-associated inducer of death</fullName>
    </alternativeName>
    <alternativeName>
        <fullName evidence="8">p53-responsive gene 3 protein</fullName>
    </alternativeName>
</protein>
<dbReference type="PRINTS" id="PR00411">
    <property type="entry name" value="PNDRDTASEI"/>
</dbReference>
<dbReference type="Proteomes" id="UP000675881">
    <property type="component" value="Chromosome 14"/>
</dbReference>
<evidence type="ECO:0000256" key="11">
    <source>
        <dbReference type="ARBA" id="ARBA00049275"/>
    </source>
</evidence>
<keyword evidence="4" id="KW-0560">Oxidoreductase</keyword>
<dbReference type="GO" id="GO:0005737">
    <property type="term" value="C:cytoplasm"/>
    <property type="evidence" value="ECO:0007669"/>
    <property type="project" value="TreeGrafter"/>
</dbReference>
<dbReference type="Pfam" id="PF07992">
    <property type="entry name" value="Pyr_redox_2"/>
    <property type="match status" value="1"/>
</dbReference>
<evidence type="ECO:0000256" key="4">
    <source>
        <dbReference type="ARBA" id="ARBA00023002"/>
    </source>
</evidence>
<evidence type="ECO:0000256" key="2">
    <source>
        <dbReference type="ARBA" id="ARBA00022630"/>
    </source>
</evidence>
<dbReference type="OrthoDB" id="3244603at2759"/>
<comment type="catalytic activity">
    <reaction evidence="9">
        <text>menadione + NADH + H(+) = menadiol + NAD(+)</text>
        <dbReference type="Rhea" id="RHEA:69695"/>
        <dbReference type="ChEBI" id="CHEBI:6746"/>
        <dbReference type="ChEBI" id="CHEBI:15378"/>
        <dbReference type="ChEBI" id="CHEBI:28869"/>
        <dbReference type="ChEBI" id="CHEBI:57540"/>
        <dbReference type="ChEBI" id="CHEBI:57945"/>
    </reaction>
    <physiologicalReaction direction="left-to-right" evidence="9">
        <dbReference type="Rhea" id="RHEA:69696"/>
    </physiologicalReaction>
</comment>
<accession>A0A7R8H3J5</accession>
<proteinExistence type="inferred from homology"/>
<evidence type="ECO:0000313" key="15">
    <source>
        <dbReference type="Proteomes" id="UP000675881"/>
    </source>
</evidence>
<evidence type="ECO:0000256" key="10">
    <source>
        <dbReference type="ARBA" id="ARBA00049236"/>
    </source>
</evidence>
<reference evidence="14" key="1">
    <citation type="submission" date="2021-02" db="EMBL/GenBank/DDBJ databases">
        <authorList>
            <person name="Bekaert M."/>
        </authorList>
    </citation>
    <scope>NUCLEOTIDE SEQUENCE</scope>
    <source>
        <strain evidence="14">IoA-00</strain>
    </source>
</reference>
<dbReference type="EMBL" id="HG994593">
    <property type="protein sequence ID" value="CAF2843507.1"/>
    <property type="molecule type" value="Genomic_DNA"/>
</dbReference>
<evidence type="ECO:0000256" key="8">
    <source>
        <dbReference type="ARBA" id="ARBA00042318"/>
    </source>
</evidence>
<comment type="catalytic activity">
    <reaction evidence="12">
        <text>menaquinone-4 + NADH + H(+) = menaquinol-4 + NAD(+)</text>
        <dbReference type="Rhea" id="RHEA:74079"/>
        <dbReference type="ChEBI" id="CHEBI:15378"/>
        <dbReference type="ChEBI" id="CHEBI:57540"/>
        <dbReference type="ChEBI" id="CHEBI:57945"/>
        <dbReference type="ChEBI" id="CHEBI:78277"/>
        <dbReference type="ChEBI" id="CHEBI:193091"/>
    </reaction>
    <physiologicalReaction direction="left-to-right" evidence="12">
        <dbReference type="Rhea" id="RHEA:74080"/>
    </physiologicalReaction>
</comment>
<keyword evidence="15" id="KW-1185">Reference proteome</keyword>
<dbReference type="InterPro" id="IPR023753">
    <property type="entry name" value="FAD/NAD-binding_dom"/>
</dbReference>
<dbReference type="SUPFAM" id="SSF51905">
    <property type="entry name" value="FAD/NAD(P)-binding domain"/>
    <property type="match status" value="1"/>
</dbReference>
<evidence type="ECO:0000259" key="13">
    <source>
        <dbReference type="Pfam" id="PF07992"/>
    </source>
</evidence>
<organism evidence="14 15">
    <name type="scientific">Lepeophtheirus salmonis</name>
    <name type="common">Salmon louse</name>
    <name type="synonym">Caligus salmonis</name>
    <dbReference type="NCBI Taxonomy" id="72036"/>
    <lineage>
        <taxon>Eukaryota</taxon>
        <taxon>Metazoa</taxon>
        <taxon>Ecdysozoa</taxon>
        <taxon>Arthropoda</taxon>
        <taxon>Crustacea</taxon>
        <taxon>Multicrustacea</taxon>
        <taxon>Hexanauplia</taxon>
        <taxon>Copepoda</taxon>
        <taxon>Siphonostomatoida</taxon>
        <taxon>Caligidae</taxon>
        <taxon>Lepeophtheirus</taxon>
    </lineage>
</organism>
<dbReference type="AlphaFoldDB" id="A0A7R8H3J5"/>
<comment type="cofactor">
    <cofactor evidence="5">
        <name>6-hydroxy-FAD</name>
        <dbReference type="ChEBI" id="CHEBI:60470"/>
    </cofactor>
</comment>
<evidence type="ECO:0000256" key="5">
    <source>
        <dbReference type="ARBA" id="ARBA00037027"/>
    </source>
</evidence>
<dbReference type="PANTHER" id="PTHR43735">
    <property type="entry name" value="APOPTOSIS-INDUCING FACTOR 1"/>
    <property type="match status" value="1"/>
</dbReference>
<dbReference type="InterPro" id="IPR036188">
    <property type="entry name" value="FAD/NAD-bd_sf"/>
</dbReference>
<comment type="catalytic activity">
    <reaction evidence="10">
        <text>ubiquinone-10 + NADH + H(+) = ubiquinol-10 + NAD(+)</text>
        <dbReference type="Rhea" id="RHEA:61984"/>
        <dbReference type="ChEBI" id="CHEBI:15378"/>
        <dbReference type="ChEBI" id="CHEBI:46245"/>
        <dbReference type="ChEBI" id="CHEBI:57540"/>
        <dbReference type="ChEBI" id="CHEBI:57945"/>
        <dbReference type="ChEBI" id="CHEBI:64183"/>
    </reaction>
    <physiologicalReaction direction="left-to-right" evidence="10">
        <dbReference type="Rhea" id="RHEA:61985"/>
    </physiologicalReaction>
</comment>
<dbReference type="Gene3D" id="3.50.50.100">
    <property type="match status" value="1"/>
</dbReference>
<evidence type="ECO:0000313" key="14">
    <source>
        <dbReference type="EMBL" id="CAF2843507.1"/>
    </source>
</evidence>
<keyword evidence="3" id="KW-0274">FAD</keyword>
<keyword evidence="2" id="KW-0285">Flavoprotein</keyword>
<name>A0A7R8H3J5_LEPSM</name>
<evidence type="ECO:0000256" key="9">
    <source>
        <dbReference type="ARBA" id="ARBA00048412"/>
    </source>
</evidence>
<comment type="similarity">
    <text evidence="1">Belongs to the FAD-dependent oxidoreductase family.</text>
</comment>
<gene>
    <name evidence="14" type="ORF">LSAA_5392</name>
</gene>
<dbReference type="PRINTS" id="PR00368">
    <property type="entry name" value="FADPNR"/>
</dbReference>
<dbReference type="PANTHER" id="PTHR43735:SF3">
    <property type="entry name" value="FERROPTOSIS SUPPRESSOR PROTEIN 1"/>
    <property type="match status" value="1"/>
</dbReference>
<evidence type="ECO:0000256" key="3">
    <source>
        <dbReference type="ARBA" id="ARBA00022827"/>
    </source>
</evidence>
<comment type="catalytic activity">
    <reaction evidence="11">
        <text>phylloquinone + NADH + H(+) = phylloquinol + NAD(+)</text>
        <dbReference type="Rhea" id="RHEA:74075"/>
        <dbReference type="ChEBI" id="CHEBI:15378"/>
        <dbReference type="ChEBI" id="CHEBI:18067"/>
        <dbReference type="ChEBI" id="CHEBI:28433"/>
        <dbReference type="ChEBI" id="CHEBI:57540"/>
        <dbReference type="ChEBI" id="CHEBI:57945"/>
    </reaction>
    <physiologicalReaction direction="left-to-right" evidence="11">
        <dbReference type="Rhea" id="RHEA:74076"/>
    </physiologicalReaction>
</comment>
<feature type="domain" description="FAD/NAD(P)-binding" evidence="13">
    <location>
        <begin position="66"/>
        <end position="288"/>
    </location>
</feature>
<sequence>MNPYKSMAYPSLPHSFLHNIPDELVMSKKFIIVGGGYGLRAVLYPDFTENIMIPYAPTFGDHFIQGTVSDIDFEKREVTVSPDIGKFGYTHLVIAVGSRGPFPGKSDAKTKEDVRKCYNDVAGDLDKATDIVIIGGGPVGVELSCEVAERYSSKFITLIHPSENLASKRYDSTGFQNRIKKKLKQFTIEVVQGRVSNLEELTFGTFLKQTVRTMEGNEYSCDVVMNCTGISPEISLTNKIFDDSKFDRFFRLCVTPDLKVEGFDDVYAIGDCCNTDEEKLAIHAENQAECIAHNLLRELEDEEPKPYTTQFDGMFLSLGSRHGAGVFNGWSVPSWIVSLLRSRSLQYPKYWELMEQKEPDYDF</sequence>
<evidence type="ECO:0000256" key="7">
    <source>
        <dbReference type="ARBA" id="ARBA00041541"/>
    </source>
</evidence>